<dbReference type="Gene3D" id="3.40.50.720">
    <property type="entry name" value="NAD(P)-binding Rossmann-like Domain"/>
    <property type="match status" value="1"/>
</dbReference>
<keyword evidence="1" id="KW-0520">NAD</keyword>
<accession>A0ABZ1E4L7</accession>
<dbReference type="InterPro" id="IPR001509">
    <property type="entry name" value="Epimerase_deHydtase"/>
</dbReference>
<keyword evidence="4" id="KW-1185">Reference proteome</keyword>
<dbReference type="Pfam" id="PF01370">
    <property type="entry name" value="Epimerase"/>
    <property type="match status" value="1"/>
</dbReference>
<evidence type="ECO:0000256" key="1">
    <source>
        <dbReference type="ARBA" id="ARBA00023027"/>
    </source>
</evidence>
<sequence length="295" mass="32438">MKTLLSIGHGYSARAIAPALIENGWTVYGTVRTEESAALAEAQGVKPILWTAPDDPSVLPLDEATHILSSVAPERGEDQMDPVLACAAMEIAHAPQLEWMGYLSTIGVYGDREGGWVDEYSERTPSTARGRARLQAEEMWTRLGQIADIPVNLFRLAGIYGPGRGPFEKVRQGKARIINKPGQVFSRIHVEDIAQVVHAAILRRDLAGAWNVCDDCPIDPGEVLAYAAELLNLPKPPVVDFDSAEMSPMARSFYSESRRVKNDRIKDELGVTLKYPDYRTGLQALLDQGLDQDAR</sequence>
<name>A0ABZ1E4L7_9RHOB</name>
<feature type="domain" description="NAD-dependent epimerase/dehydratase" evidence="2">
    <location>
        <begin position="10"/>
        <end position="212"/>
    </location>
</feature>
<dbReference type="GO" id="GO:0033711">
    <property type="term" value="F:4-phosphoerythronate dehydrogenase activity"/>
    <property type="evidence" value="ECO:0007669"/>
    <property type="project" value="UniProtKB-EC"/>
</dbReference>
<dbReference type="PANTHER" id="PTHR43574">
    <property type="entry name" value="EPIMERASE-RELATED"/>
    <property type="match status" value="1"/>
</dbReference>
<reference evidence="3 4" key="1">
    <citation type="submission" date="2023-09" db="EMBL/GenBank/DDBJ databases">
        <title>Thioclava shenzhenensis sp. nov., a multidrug resistant bacteria-antagonizing species isolated from coastal seawater.</title>
        <authorList>
            <person name="Long M."/>
        </authorList>
    </citation>
    <scope>NUCLEOTIDE SEQUENCE [LARGE SCALE GENOMIC DNA]</scope>
    <source>
        <strain evidence="3 4">FTW29</strain>
    </source>
</reference>
<protein>
    <submittedName>
        <fullName evidence="3">SDR family oxidoreductase</fullName>
        <ecNumber evidence="3">1.1.1.290</ecNumber>
    </submittedName>
</protein>
<dbReference type="SUPFAM" id="SSF51735">
    <property type="entry name" value="NAD(P)-binding Rossmann-fold domains"/>
    <property type="match status" value="1"/>
</dbReference>
<dbReference type="InterPro" id="IPR036291">
    <property type="entry name" value="NAD(P)-bd_dom_sf"/>
</dbReference>
<organism evidence="3 4">
    <name type="scientific">Thioclava litoralis</name>
    <dbReference type="NCBI Taxonomy" id="3076557"/>
    <lineage>
        <taxon>Bacteria</taxon>
        <taxon>Pseudomonadati</taxon>
        <taxon>Pseudomonadota</taxon>
        <taxon>Alphaproteobacteria</taxon>
        <taxon>Rhodobacterales</taxon>
        <taxon>Paracoccaceae</taxon>
        <taxon>Thioclava</taxon>
    </lineage>
</organism>
<dbReference type="CDD" id="cd05266">
    <property type="entry name" value="SDR_a4"/>
    <property type="match status" value="1"/>
</dbReference>
<dbReference type="Proteomes" id="UP001623290">
    <property type="component" value="Chromosome"/>
</dbReference>
<dbReference type="RefSeq" id="WP_406721558.1">
    <property type="nucleotide sequence ID" value="NZ_CP135443.1"/>
</dbReference>
<evidence type="ECO:0000313" key="3">
    <source>
        <dbReference type="EMBL" id="WRY34934.1"/>
    </source>
</evidence>
<evidence type="ECO:0000313" key="4">
    <source>
        <dbReference type="Proteomes" id="UP001623290"/>
    </source>
</evidence>
<dbReference type="EMBL" id="CP135443">
    <property type="protein sequence ID" value="WRY34934.1"/>
    <property type="molecule type" value="Genomic_DNA"/>
</dbReference>
<keyword evidence="3" id="KW-0560">Oxidoreductase</keyword>
<gene>
    <name evidence="3" type="ORF">RPE78_06530</name>
</gene>
<evidence type="ECO:0000259" key="2">
    <source>
        <dbReference type="Pfam" id="PF01370"/>
    </source>
</evidence>
<dbReference type="EC" id="1.1.1.290" evidence="3"/>
<proteinExistence type="predicted"/>